<accession>A0AAN9MMM3</accession>
<dbReference type="AlphaFoldDB" id="A0AAN9MMM3"/>
<gene>
    <name evidence="1" type="ORF">VNO80_16910</name>
</gene>
<dbReference type="EMBL" id="JAYMYR010000006">
    <property type="protein sequence ID" value="KAK7357615.1"/>
    <property type="molecule type" value="Genomic_DNA"/>
</dbReference>
<protein>
    <submittedName>
        <fullName evidence="1">Uncharacterized protein</fullName>
    </submittedName>
</protein>
<reference evidence="1 2" key="1">
    <citation type="submission" date="2024-01" db="EMBL/GenBank/DDBJ databases">
        <title>The genomes of 5 underutilized Papilionoideae crops provide insights into root nodulation and disease resistanc.</title>
        <authorList>
            <person name="Jiang F."/>
        </authorList>
    </citation>
    <scope>NUCLEOTIDE SEQUENCE [LARGE SCALE GENOMIC DNA]</scope>
    <source>
        <strain evidence="1">JINMINGXINNONG_FW02</strain>
        <tissue evidence="1">Leaves</tissue>
    </source>
</reference>
<name>A0AAN9MMM3_PHACN</name>
<proteinExistence type="predicted"/>
<organism evidence="1 2">
    <name type="scientific">Phaseolus coccineus</name>
    <name type="common">Scarlet runner bean</name>
    <name type="synonym">Phaseolus multiflorus</name>
    <dbReference type="NCBI Taxonomy" id="3886"/>
    <lineage>
        <taxon>Eukaryota</taxon>
        <taxon>Viridiplantae</taxon>
        <taxon>Streptophyta</taxon>
        <taxon>Embryophyta</taxon>
        <taxon>Tracheophyta</taxon>
        <taxon>Spermatophyta</taxon>
        <taxon>Magnoliopsida</taxon>
        <taxon>eudicotyledons</taxon>
        <taxon>Gunneridae</taxon>
        <taxon>Pentapetalae</taxon>
        <taxon>rosids</taxon>
        <taxon>fabids</taxon>
        <taxon>Fabales</taxon>
        <taxon>Fabaceae</taxon>
        <taxon>Papilionoideae</taxon>
        <taxon>50 kb inversion clade</taxon>
        <taxon>NPAAA clade</taxon>
        <taxon>indigoferoid/millettioid clade</taxon>
        <taxon>Phaseoleae</taxon>
        <taxon>Phaseolus</taxon>
    </lineage>
</organism>
<sequence>MAMAGLVRKAWPLRQLLNTIRYTVISLREGITGMKPITHFYFRPGWASQGNVNQIGMPSVSFWTYSSKDAQAL</sequence>
<evidence type="ECO:0000313" key="1">
    <source>
        <dbReference type="EMBL" id="KAK7357615.1"/>
    </source>
</evidence>
<comment type="caution">
    <text evidence="1">The sequence shown here is derived from an EMBL/GenBank/DDBJ whole genome shotgun (WGS) entry which is preliminary data.</text>
</comment>
<evidence type="ECO:0000313" key="2">
    <source>
        <dbReference type="Proteomes" id="UP001374584"/>
    </source>
</evidence>
<dbReference type="Proteomes" id="UP001374584">
    <property type="component" value="Unassembled WGS sequence"/>
</dbReference>
<keyword evidence="2" id="KW-1185">Reference proteome</keyword>